<reference evidence="13 14" key="1">
    <citation type="submission" date="2023-10" db="EMBL/GenBank/DDBJ databases">
        <authorList>
            <person name="Maclean D."/>
            <person name="Macfadyen A."/>
        </authorList>
    </citation>
    <scope>NUCLEOTIDE SEQUENCE [LARGE SCALE GENOMIC DNA]</scope>
</reference>
<dbReference type="Gene3D" id="1.10.260.30">
    <property type="entry name" value="Signal recognition particle, SRP54 subunit, M-domain"/>
    <property type="match status" value="1"/>
</dbReference>
<evidence type="ECO:0000256" key="11">
    <source>
        <dbReference type="SAM" id="MobiDB-lite"/>
    </source>
</evidence>
<dbReference type="InterPro" id="IPR000897">
    <property type="entry name" value="SRP54_GTPase_dom"/>
</dbReference>
<evidence type="ECO:0000259" key="12">
    <source>
        <dbReference type="PROSITE" id="PS00300"/>
    </source>
</evidence>
<dbReference type="Pfam" id="PF00448">
    <property type="entry name" value="SRP54"/>
    <property type="match status" value="1"/>
</dbReference>
<proteinExistence type="inferred from homology"/>
<comment type="caution">
    <text evidence="13">The sequence shown here is derived from an EMBL/GenBank/DDBJ whole genome shotgun (WGS) entry which is preliminary data.</text>
</comment>
<keyword evidence="2" id="KW-0547">Nucleotide-binding</keyword>
<dbReference type="GO" id="GO:0006614">
    <property type="term" value="P:SRP-dependent cotranslational protein targeting to membrane"/>
    <property type="evidence" value="ECO:0007669"/>
    <property type="project" value="InterPro"/>
</dbReference>
<dbReference type="EMBL" id="CAUYUE010000013">
    <property type="protein sequence ID" value="CAK0785914.1"/>
    <property type="molecule type" value="Genomic_DNA"/>
</dbReference>
<dbReference type="InterPro" id="IPR042101">
    <property type="entry name" value="SRP54_N_sf"/>
</dbReference>
<dbReference type="HAMAP" id="MF_00306">
    <property type="entry name" value="SRP54"/>
    <property type="match status" value="1"/>
</dbReference>
<dbReference type="InterPro" id="IPR022941">
    <property type="entry name" value="SRP54"/>
</dbReference>
<keyword evidence="3" id="KW-0378">Hydrolase</keyword>
<dbReference type="AlphaFoldDB" id="A0AAV1IIU9"/>
<feature type="compositionally biased region" description="Basic residues" evidence="11">
    <location>
        <begin position="546"/>
        <end position="558"/>
    </location>
</feature>
<dbReference type="Pfam" id="PF02881">
    <property type="entry name" value="SRP54_N"/>
    <property type="match status" value="1"/>
</dbReference>
<dbReference type="InterPro" id="IPR004780">
    <property type="entry name" value="SRP"/>
</dbReference>
<dbReference type="Gene3D" id="1.20.120.140">
    <property type="entry name" value="Signal recognition particle SRP54, nucleotide-binding domain"/>
    <property type="match status" value="1"/>
</dbReference>
<gene>
    <name evidence="13" type="ORF">CVIRNUC_009127</name>
</gene>
<keyword evidence="10" id="KW-0175">Coiled coil</keyword>
<organism evidence="13 14">
    <name type="scientific">Coccomyxa viridis</name>
    <dbReference type="NCBI Taxonomy" id="1274662"/>
    <lineage>
        <taxon>Eukaryota</taxon>
        <taxon>Viridiplantae</taxon>
        <taxon>Chlorophyta</taxon>
        <taxon>core chlorophytes</taxon>
        <taxon>Trebouxiophyceae</taxon>
        <taxon>Trebouxiophyceae incertae sedis</taxon>
        <taxon>Coccomyxaceae</taxon>
        <taxon>Coccomyxa</taxon>
    </lineage>
</organism>
<keyword evidence="5" id="KW-0342">GTP-binding</keyword>
<dbReference type="InterPro" id="IPR004125">
    <property type="entry name" value="Signal_recog_particle_SRP54_M"/>
</dbReference>
<evidence type="ECO:0000313" key="13">
    <source>
        <dbReference type="EMBL" id="CAK0785914.1"/>
    </source>
</evidence>
<evidence type="ECO:0000256" key="5">
    <source>
        <dbReference type="ARBA" id="ARBA00023134"/>
    </source>
</evidence>
<dbReference type="Proteomes" id="UP001314263">
    <property type="component" value="Unassembled WGS sequence"/>
</dbReference>
<sequence>MRCFPAPSTSYSTHVEDGCTLRQSRRLAHCRVSALHQADGCAWSSALHSKAFLSGRRLSPEWTADPRPTQRCQRLLVRASMFDNLSQRLDKAWDLVRKDGKLTAVNIKEPMREIRRALLEADVSLPIVRQFVKSVEEKALGVKVLKGVRPDQQLVKVVNDQLIELMGGQQEDLNDPKEGPQVILMAGLQGVGKTTACGKLALALQKRKKRVLMVATDVYRPAAIDQLVKLGERIKVPVFEMGVDEKPAEIAKQGLAKARAEDYDAVIVDTAGRLQIDPAMMSELREVQATVQPSDTLLVVDAMTGQEAAGLVKAFNEAAEITGAVLTKMDGDSRGGAALSVKAVSGKPIKFVGTGEKLESLEVFYPDRIASRILGMGDVLTLVEKAEAAIKEEDAEAMTKRLLSAKFDFNDFLKQYKMVSGMGSMGSIMKMLPGMNQISEKQMNEAEKQFKNFESMINSMTLEERSNPDLLAKTASRRRRIARGAGRTEVDVTNMIGSFSGMRSKMQSLSKMMKMGGGMPGMPQMSEQELMRETIQTAGSSVSPGKVRRKKAARKAKSGRGGLAELVKLR</sequence>
<dbReference type="InterPro" id="IPR013822">
    <property type="entry name" value="Signal_recog_particl_SRP54_hlx"/>
</dbReference>
<evidence type="ECO:0000313" key="14">
    <source>
        <dbReference type="Proteomes" id="UP001314263"/>
    </source>
</evidence>
<evidence type="ECO:0000256" key="8">
    <source>
        <dbReference type="ARBA" id="ARBA00035672"/>
    </source>
</evidence>
<dbReference type="GO" id="GO:0008312">
    <property type="term" value="F:7S RNA binding"/>
    <property type="evidence" value="ECO:0007669"/>
    <property type="project" value="InterPro"/>
</dbReference>
<dbReference type="PROSITE" id="PS00300">
    <property type="entry name" value="SRP54"/>
    <property type="match status" value="1"/>
</dbReference>
<dbReference type="InterPro" id="IPR003593">
    <property type="entry name" value="AAA+_ATPase"/>
</dbReference>
<feature type="coiled-coil region" evidence="10">
    <location>
        <begin position="436"/>
        <end position="463"/>
    </location>
</feature>
<dbReference type="Pfam" id="PF02978">
    <property type="entry name" value="SRP_SPB"/>
    <property type="match status" value="1"/>
</dbReference>
<evidence type="ECO:0000256" key="7">
    <source>
        <dbReference type="ARBA" id="ARBA00023274"/>
    </source>
</evidence>
<dbReference type="SMART" id="SM00963">
    <property type="entry name" value="SRP54_N"/>
    <property type="match status" value="1"/>
</dbReference>
<evidence type="ECO:0000256" key="10">
    <source>
        <dbReference type="SAM" id="Coils"/>
    </source>
</evidence>
<dbReference type="Gene3D" id="3.40.50.300">
    <property type="entry name" value="P-loop containing nucleotide triphosphate hydrolases"/>
    <property type="match status" value="1"/>
</dbReference>
<protein>
    <recommendedName>
        <fullName evidence="8">signal-recognition-particle GTPase</fullName>
        <ecNumber evidence="8">3.6.5.4</ecNumber>
    </recommendedName>
</protein>
<comment type="catalytic activity">
    <reaction evidence="9">
        <text>GTP + H2O = GDP + phosphate + H(+)</text>
        <dbReference type="Rhea" id="RHEA:19669"/>
        <dbReference type="ChEBI" id="CHEBI:15377"/>
        <dbReference type="ChEBI" id="CHEBI:15378"/>
        <dbReference type="ChEBI" id="CHEBI:37565"/>
        <dbReference type="ChEBI" id="CHEBI:43474"/>
        <dbReference type="ChEBI" id="CHEBI:58189"/>
        <dbReference type="EC" id="3.6.5.4"/>
    </reaction>
    <physiologicalReaction direction="left-to-right" evidence="9">
        <dbReference type="Rhea" id="RHEA:19670"/>
    </physiologicalReaction>
</comment>
<dbReference type="SMART" id="SM00962">
    <property type="entry name" value="SRP54"/>
    <property type="match status" value="1"/>
</dbReference>
<dbReference type="SUPFAM" id="SSF52540">
    <property type="entry name" value="P-loop containing nucleoside triphosphate hydrolases"/>
    <property type="match status" value="1"/>
</dbReference>
<evidence type="ECO:0000256" key="1">
    <source>
        <dbReference type="ARBA" id="ARBA00005450"/>
    </source>
</evidence>
<evidence type="ECO:0000256" key="9">
    <source>
        <dbReference type="ARBA" id="ARBA00048157"/>
    </source>
</evidence>
<keyword evidence="7" id="KW-0687">Ribonucleoprotein</keyword>
<dbReference type="GO" id="GO:0003924">
    <property type="term" value="F:GTPase activity"/>
    <property type="evidence" value="ECO:0007669"/>
    <property type="project" value="InterPro"/>
</dbReference>
<feature type="domain" description="SRP54-type proteins GTP-binding" evidence="12">
    <location>
        <begin position="348"/>
        <end position="361"/>
    </location>
</feature>
<evidence type="ECO:0000256" key="6">
    <source>
        <dbReference type="ARBA" id="ARBA00023135"/>
    </source>
</evidence>
<dbReference type="EC" id="3.6.5.4" evidence="8"/>
<keyword evidence="4" id="KW-0694">RNA-binding</keyword>
<name>A0AAV1IIU9_9CHLO</name>
<evidence type="ECO:0000256" key="3">
    <source>
        <dbReference type="ARBA" id="ARBA00022801"/>
    </source>
</evidence>
<dbReference type="SUPFAM" id="SSF47446">
    <property type="entry name" value="Signal peptide-binding domain"/>
    <property type="match status" value="1"/>
</dbReference>
<evidence type="ECO:0000256" key="2">
    <source>
        <dbReference type="ARBA" id="ARBA00022741"/>
    </source>
</evidence>
<dbReference type="NCBIfam" id="TIGR00959">
    <property type="entry name" value="ffh"/>
    <property type="match status" value="1"/>
</dbReference>
<accession>A0AAV1IIU9</accession>
<dbReference type="PANTHER" id="PTHR11564:SF5">
    <property type="entry name" value="SIGNAL RECOGNITION PARTICLE SUBUNIT SRP54"/>
    <property type="match status" value="1"/>
</dbReference>
<comment type="similarity">
    <text evidence="1">Belongs to the GTP-binding SRP family. SRP54 subfamily.</text>
</comment>
<keyword evidence="6" id="KW-0733">Signal recognition particle</keyword>
<dbReference type="CDD" id="cd18539">
    <property type="entry name" value="SRP_G"/>
    <property type="match status" value="1"/>
</dbReference>
<keyword evidence="14" id="KW-1185">Reference proteome</keyword>
<dbReference type="GO" id="GO:0005786">
    <property type="term" value="C:signal recognition particle, endoplasmic reticulum targeting"/>
    <property type="evidence" value="ECO:0007669"/>
    <property type="project" value="UniProtKB-KW"/>
</dbReference>
<feature type="region of interest" description="Disordered" evidence="11">
    <location>
        <begin position="537"/>
        <end position="570"/>
    </location>
</feature>
<dbReference type="FunFam" id="3.40.50.300:FF:000022">
    <property type="entry name" value="Signal recognition particle 54 kDa subunit"/>
    <property type="match status" value="1"/>
</dbReference>
<dbReference type="PANTHER" id="PTHR11564">
    <property type="entry name" value="SIGNAL RECOGNITION PARTICLE 54K PROTEIN SRP54"/>
    <property type="match status" value="1"/>
</dbReference>
<evidence type="ECO:0000256" key="4">
    <source>
        <dbReference type="ARBA" id="ARBA00022884"/>
    </source>
</evidence>
<dbReference type="GO" id="GO:0005525">
    <property type="term" value="F:GTP binding"/>
    <property type="evidence" value="ECO:0007669"/>
    <property type="project" value="UniProtKB-KW"/>
</dbReference>
<dbReference type="SMART" id="SM00382">
    <property type="entry name" value="AAA"/>
    <property type="match status" value="1"/>
</dbReference>
<dbReference type="InterPro" id="IPR027417">
    <property type="entry name" value="P-loop_NTPase"/>
</dbReference>
<dbReference type="InterPro" id="IPR036891">
    <property type="entry name" value="Signal_recog_part_SRP54_M_sf"/>
</dbReference>